<keyword evidence="4" id="KW-0804">Transcription</keyword>
<dbReference type="RefSeq" id="WP_167013754.1">
    <property type="nucleotide sequence ID" value="NZ_VWXF01000002.1"/>
</dbReference>
<dbReference type="InterPro" id="IPR036390">
    <property type="entry name" value="WH_DNA-bd_sf"/>
</dbReference>
<dbReference type="Proteomes" id="UP001515683">
    <property type="component" value="Unassembled WGS sequence"/>
</dbReference>
<dbReference type="PANTHER" id="PTHR30118:SF15">
    <property type="entry name" value="TRANSCRIPTIONAL REGULATORY PROTEIN"/>
    <property type="match status" value="1"/>
</dbReference>
<dbReference type="Pfam" id="PF00126">
    <property type="entry name" value="HTH_1"/>
    <property type="match status" value="1"/>
</dbReference>
<proteinExistence type="inferred from homology"/>
<evidence type="ECO:0000256" key="1">
    <source>
        <dbReference type="ARBA" id="ARBA00009437"/>
    </source>
</evidence>
<dbReference type="SUPFAM" id="SSF46785">
    <property type="entry name" value="Winged helix' DNA-binding domain"/>
    <property type="match status" value="1"/>
</dbReference>
<evidence type="ECO:0000256" key="4">
    <source>
        <dbReference type="ARBA" id="ARBA00023163"/>
    </source>
</evidence>
<dbReference type="InterPro" id="IPR005119">
    <property type="entry name" value="LysR_subst-bd"/>
</dbReference>
<evidence type="ECO:0000259" key="5">
    <source>
        <dbReference type="PROSITE" id="PS50931"/>
    </source>
</evidence>
<dbReference type="InterPro" id="IPR050389">
    <property type="entry name" value="LysR-type_TF"/>
</dbReference>
<dbReference type="PANTHER" id="PTHR30118">
    <property type="entry name" value="HTH-TYPE TRANSCRIPTIONAL REGULATOR LEUO-RELATED"/>
    <property type="match status" value="1"/>
</dbReference>
<sequence length="308" mass="33891">MPDIDLNLLTALNALLTECSVTRAAKRVGLSTSAMSRTLTRLRQATGDLLLVQAGRHMVPTPYAIALAERVHETTINAHALLQPANQHLDLANLERNFVIRASEGFIDLTAAALLKEMQQTAPKIRLLFVNKADKDAQALRAGDIDLEIGVLGTDAPELKTRLLFSDRFVGVCRRGHPLLNAGVTPERYASFPHIVISRKNQLHGPVDAALGRLGIKRQISMCVPSYHSAIKVVAASDAIGLMPFTVMCWSDPASELVHFELPVNTPPIKVSAIWHPRLQADPVHRWLRETILAICRSEHERYTGPQA</sequence>
<gene>
    <name evidence="6" type="ORF">F3J40_08720</name>
</gene>
<reference evidence="6 7" key="1">
    <citation type="journal article" date="2019" name="bioRxiv">
        <title>Bacteria contribute to plant secondary compound degradation in a generalist herbivore system.</title>
        <authorList>
            <person name="Francoeur C.B."/>
            <person name="Khadempour L."/>
            <person name="Moreira-Soto R.D."/>
            <person name="Gotting K."/>
            <person name="Book A.J."/>
            <person name="Pinto-Tomas A.A."/>
            <person name="Keefover-Ring K."/>
            <person name="Currie C.R."/>
        </authorList>
    </citation>
    <scope>NUCLEOTIDE SEQUENCE [LARGE SCALE GENOMIC DNA]</scope>
    <source>
        <strain evidence="6">Acro-835</strain>
    </source>
</reference>
<dbReference type="PROSITE" id="PS50931">
    <property type="entry name" value="HTH_LYSR"/>
    <property type="match status" value="1"/>
</dbReference>
<dbReference type="Pfam" id="PF03466">
    <property type="entry name" value="LysR_substrate"/>
    <property type="match status" value="1"/>
</dbReference>
<accession>A0ABX0R8I3</accession>
<evidence type="ECO:0000256" key="2">
    <source>
        <dbReference type="ARBA" id="ARBA00023015"/>
    </source>
</evidence>
<dbReference type="InterPro" id="IPR000847">
    <property type="entry name" value="LysR_HTH_N"/>
</dbReference>
<dbReference type="InterPro" id="IPR036388">
    <property type="entry name" value="WH-like_DNA-bd_sf"/>
</dbReference>
<evidence type="ECO:0000256" key="3">
    <source>
        <dbReference type="ARBA" id="ARBA00023125"/>
    </source>
</evidence>
<organism evidence="6 7">
    <name type="scientific">Candidatus Pantoea multigeneris</name>
    <dbReference type="NCBI Taxonomy" id="2608357"/>
    <lineage>
        <taxon>Bacteria</taxon>
        <taxon>Pseudomonadati</taxon>
        <taxon>Pseudomonadota</taxon>
        <taxon>Gammaproteobacteria</taxon>
        <taxon>Enterobacterales</taxon>
        <taxon>Erwiniaceae</taxon>
        <taxon>Pantoea</taxon>
    </lineage>
</organism>
<keyword evidence="3" id="KW-0238">DNA-binding</keyword>
<keyword evidence="7" id="KW-1185">Reference proteome</keyword>
<evidence type="ECO:0000313" key="6">
    <source>
        <dbReference type="EMBL" id="NIF21676.1"/>
    </source>
</evidence>
<dbReference type="Gene3D" id="1.10.10.10">
    <property type="entry name" value="Winged helix-like DNA-binding domain superfamily/Winged helix DNA-binding domain"/>
    <property type="match status" value="1"/>
</dbReference>
<evidence type="ECO:0000313" key="7">
    <source>
        <dbReference type="Proteomes" id="UP001515683"/>
    </source>
</evidence>
<keyword evidence="2" id="KW-0805">Transcription regulation</keyword>
<comment type="caution">
    <text evidence="6">The sequence shown here is derived from an EMBL/GenBank/DDBJ whole genome shotgun (WGS) entry which is preliminary data.</text>
</comment>
<feature type="domain" description="HTH lysR-type" evidence="5">
    <location>
        <begin position="4"/>
        <end position="61"/>
    </location>
</feature>
<dbReference type="CDD" id="cd08460">
    <property type="entry name" value="PBP2_DntR_like_1"/>
    <property type="match status" value="1"/>
</dbReference>
<dbReference type="SUPFAM" id="SSF53850">
    <property type="entry name" value="Periplasmic binding protein-like II"/>
    <property type="match status" value="1"/>
</dbReference>
<dbReference type="EMBL" id="VWXF01000002">
    <property type="protein sequence ID" value="NIF21676.1"/>
    <property type="molecule type" value="Genomic_DNA"/>
</dbReference>
<protein>
    <submittedName>
        <fullName evidence="6">LysR family transcriptional regulator</fullName>
    </submittedName>
</protein>
<dbReference type="Gene3D" id="3.40.190.10">
    <property type="entry name" value="Periplasmic binding protein-like II"/>
    <property type="match status" value="2"/>
</dbReference>
<comment type="similarity">
    <text evidence="1">Belongs to the LysR transcriptional regulatory family.</text>
</comment>
<name>A0ABX0R8I3_9GAMM</name>